<dbReference type="Proteomes" id="UP000005952">
    <property type="component" value="Chromosome"/>
</dbReference>
<dbReference type="EMBL" id="CP005587">
    <property type="protein sequence ID" value="AGK56910.1"/>
    <property type="molecule type" value="Genomic_DNA"/>
</dbReference>
<evidence type="ECO:0000313" key="1">
    <source>
        <dbReference type="EMBL" id="AGK56910.1"/>
    </source>
</evidence>
<reference evidence="1 2" key="1">
    <citation type="journal article" date="2013" name="Genome Announc.">
        <title>Genome sequences for three denitrifying bacterial strains isolated from a uranium- and nitrate-contaminated subsurface environment.</title>
        <authorList>
            <person name="Venkatramanan R."/>
            <person name="Prakash O."/>
            <person name="Woyke T."/>
            <person name="Chain P."/>
            <person name="Goodwin L.A."/>
            <person name="Watson D."/>
            <person name="Brooks S."/>
            <person name="Kostka J.E."/>
            <person name="Green S.J."/>
        </authorList>
    </citation>
    <scope>NUCLEOTIDE SEQUENCE [LARGE SCALE GENOMIC DNA]</scope>
    <source>
        <strain evidence="1 2">1NES1</strain>
    </source>
</reference>
<dbReference type="KEGG" id="hdt:HYPDE_26138"/>
<dbReference type="AlphaFoldDB" id="N0B9W8"/>
<dbReference type="HOGENOM" id="CLU_1945845_0_0_5"/>
<keyword evidence="2" id="KW-1185">Reference proteome</keyword>
<organism evidence="1 2">
    <name type="scientific">Hyphomicrobium denitrificans 1NES1</name>
    <dbReference type="NCBI Taxonomy" id="670307"/>
    <lineage>
        <taxon>Bacteria</taxon>
        <taxon>Pseudomonadati</taxon>
        <taxon>Pseudomonadota</taxon>
        <taxon>Alphaproteobacteria</taxon>
        <taxon>Hyphomicrobiales</taxon>
        <taxon>Hyphomicrobiaceae</taxon>
        <taxon>Hyphomicrobium</taxon>
    </lineage>
</organism>
<gene>
    <name evidence="1" type="ORF">HYPDE_26138</name>
</gene>
<dbReference type="RefSeq" id="WP_015596947.1">
    <property type="nucleotide sequence ID" value="NC_021172.1"/>
</dbReference>
<accession>N0B9W8</accession>
<name>N0B9W8_9HYPH</name>
<proteinExistence type="predicted"/>
<dbReference type="STRING" id="670307.HYPDE_26138"/>
<evidence type="ECO:0000313" key="2">
    <source>
        <dbReference type="Proteomes" id="UP000005952"/>
    </source>
</evidence>
<protein>
    <submittedName>
        <fullName evidence="1">Uncharacterized protein</fullName>
    </submittedName>
</protein>
<sequence length="129" mass="14451">MTVSSRKDFFKEHFVYMVRQLLGTRNRLANGQSDTIVSNALIESNCITARALIDFFNDKDGAKASEFTDATYSTWLNGKVPSHLVKRLSTQIAHLTMVRTDVEVQKLDGAARETIFNACGMKFRASSNI</sequence>